<organism evidence="1">
    <name type="scientific">uncultured Cytophagales bacterium</name>
    <dbReference type="NCBI Taxonomy" id="158755"/>
    <lineage>
        <taxon>Bacteria</taxon>
        <taxon>Pseudomonadati</taxon>
        <taxon>Bacteroidota</taxon>
        <taxon>Sphingobacteriia</taxon>
        <taxon>Sphingobacteriales</taxon>
        <taxon>environmental samples</taxon>
    </lineage>
</organism>
<proteinExistence type="predicted"/>
<dbReference type="AlphaFoldDB" id="A0A6J4KEY2"/>
<name>A0A6J4KEY2_9SPHI</name>
<gene>
    <name evidence="1" type="ORF">AVDCRST_MAG56-5515</name>
</gene>
<protein>
    <submittedName>
        <fullName evidence="1">Uncharacterized protein</fullName>
    </submittedName>
</protein>
<dbReference type="EMBL" id="CADCTQ010000457">
    <property type="protein sequence ID" value="CAA9302124.1"/>
    <property type="molecule type" value="Genomic_DNA"/>
</dbReference>
<accession>A0A6J4KEY2</accession>
<sequence length="61" mass="6805">MLLFPPFRVCKAQKWVLPGQNILAGRQTFDCSAEKSLLPRAKSVCTCQNIHHEPENPIGGK</sequence>
<evidence type="ECO:0000313" key="1">
    <source>
        <dbReference type="EMBL" id="CAA9302124.1"/>
    </source>
</evidence>
<reference evidence="1" key="1">
    <citation type="submission" date="2020-02" db="EMBL/GenBank/DDBJ databases">
        <authorList>
            <person name="Meier V. D."/>
        </authorList>
    </citation>
    <scope>NUCLEOTIDE SEQUENCE</scope>
    <source>
        <strain evidence="1">AVDCRST_MAG56</strain>
    </source>
</reference>